<geneLocation type="plasmid" evidence="2 3">
    <name>pL4046hy</name>
</geneLocation>
<dbReference type="Proteomes" id="UP001375228">
    <property type="component" value="Plasmid pL4046hy"/>
</dbReference>
<sequence length="137" mass="15422">MKLSKVQKQQAIEQMHDLMLRLPLAEEADRIEQCWTAAEDTVDSYITAAEARASDLPPSEQLGEACFNLISLVDLIRDDDNIQLVSELLTPEFGVELFGILPRVKRLRDAAMAKLAELAEQQSRTKDESPSTDFDLF</sequence>
<name>A0ABZ2JKB7_9PSED</name>
<protein>
    <submittedName>
        <fullName evidence="2">Uncharacterized protein</fullName>
    </submittedName>
</protein>
<reference evidence="2 3" key="1">
    <citation type="submission" date="2024-03" db="EMBL/GenBank/DDBJ databases">
        <title>Pseudomonas juntendi.</title>
        <authorList>
            <person name="Liu Y."/>
        </authorList>
    </citation>
    <scope>NUCLEOTIDE SEQUENCE [LARGE SCALE GENOMIC DNA]</scope>
    <source>
        <strain evidence="2 3">L4046hy</strain>
        <plasmid evidence="2 3">pL4046hy</plasmid>
    </source>
</reference>
<evidence type="ECO:0000256" key="1">
    <source>
        <dbReference type="SAM" id="MobiDB-lite"/>
    </source>
</evidence>
<evidence type="ECO:0000313" key="3">
    <source>
        <dbReference type="Proteomes" id="UP001375228"/>
    </source>
</evidence>
<proteinExistence type="predicted"/>
<keyword evidence="2" id="KW-0614">Plasmid</keyword>
<accession>A0ABZ2JKB7</accession>
<dbReference type="EMBL" id="CP146692">
    <property type="protein sequence ID" value="WWY23757.1"/>
    <property type="molecule type" value="Genomic_DNA"/>
</dbReference>
<keyword evidence="3" id="KW-1185">Reference proteome</keyword>
<feature type="region of interest" description="Disordered" evidence="1">
    <location>
        <begin position="118"/>
        <end position="137"/>
    </location>
</feature>
<gene>
    <name evidence="2" type="ORF">V9385_26545</name>
</gene>
<dbReference type="RefSeq" id="WP_134630321.1">
    <property type="nucleotide sequence ID" value="NZ_CP146692.1"/>
</dbReference>
<organism evidence="2 3">
    <name type="scientific">Pseudomonas juntendi</name>
    <dbReference type="NCBI Taxonomy" id="2666183"/>
    <lineage>
        <taxon>Bacteria</taxon>
        <taxon>Pseudomonadati</taxon>
        <taxon>Pseudomonadota</taxon>
        <taxon>Gammaproteobacteria</taxon>
        <taxon>Pseudomonadales</taxon>
        <taxon>Pseudomonadaceae</taxon>
        <taxon>Pseudomonas</taxon>
    </lineage>
</organism>
<evidence type="ECO:0000313" key="2">
    <source>
        <dbReference type="EMBL" id="WWY23757.1"/>
    </source>
</evidence>